<dbReference type="RefSeq" id="WP_166178369.1">
    <property type="nucleotide sequence ID" value="NZ_CP045119.1"/>
</dbReference>
<protein>
    <recommendedName>
        <fullName evidence="3">SseB protein N-terminal domain-containing protein</fullName>
    </recommendedName>
</protein>
<dbReference type="AlphaFoldDB" id="A0A6G8QCY8"/>
<evidence type="ECO:0008006" key="3">
    <source>
        <dbReference type="Google" id="ProtNLM"/>
    </source>
</evidence>
<sequence length="143" mass="15785">MDTTTRPNTRPGGVRSYRTMYWAIARHRHSRLDVLTAQVGGGNALPIFSSREKAESFLRSYTAGGWEVRQTGVGELISLLSDPYRDAERVVLDPPPGAMDEAFLGLIGVGRQVFLDSLLGRGRGWFEATRPNPRTGRPARNTA</sequence>
<keyword evidence="2" id="KW-1185">Reference proteome</keyword>
<reference evidence="1 2" key="1">
    <citation type="submission" date="2019-10" db="EMBL/GenBank/DDBJ databases">
        <title>Rubrobacter sp nov SCSIO 52090 isolated from a deep-sea sediment in the South China Sea.</title>
        <authorList>
            <person name="Chen R.W."/>
        </authorList>
    </citation>
    <scope>NUCLEOTIDE SEQUENCE [LARGE SCALE GENOMIC DNA]</scope>
    <source>
        <strain evidence="1 2">SCSIO 52909</strain>
    </source>
</reference>
<gene>
    <name evidence="1" type="ORF">GBA63_17910</name>
</gene>
<organism evidence="1 2">
    <name type="scientific">Rubrobacter tropicus</name>
    <dbReference type="NCBI Taxonomy" id="2653851"/>
    <lineage>
        <taxon>Bacteria</taxon>
        <taxon>Bacillati</taxon>
        <taxon>Actinomycetota</taxon>
        <taxon>Rubrobacteria</taxon>
        <taxon>Rubrobacterales</taxon>
        <taxon>Rubrobacteraceae</taxon>
        <taxon>Rubrobacter</taxon>
    </lineage>
</organism>
<evidence type="ECO:0000313" key="2">
    <source>
        <dbReference type="Proteomes" id="UP000501452"/>
    </source>
</evidence>
<dbReference type="EMBL" id="CP045119">
    <property type="protein sequence ID" value="QIN84313.1"/>
    <property type="molecule type" value="Genomic_DNA"/>
</dbReference>
<dbReference type="KEGG" id="rub:GBA63_17910"/>
<dbReference type="Proteomes" id="UP000501452">
    <property type="component" value="Chromosome"/>
</dbReference>
<proteinExistence type="predicted"/>
<accession>A0A6G8QCY8</accession>
<evidence type="ECO:0000313" key="1">
    <source>
        <dbReference type="EMBL" id="QIN84313.1"/>
    </source>
</evidence>
<name>A0A6G8QCY8_9ACTN</name>